<protein>
    <submittedName>
        <fullName evidence="2">Uncharacterized protein</fullName>
    </submittedName>
</protein>
<dbReference type="EMBL" id="JAHYIQ010000007">
    <property type="protein sequence ID" value="KAK1130774.1"/>
    <property type="molecule type" value="Genomic_DNA"/>
</dbReference>
<comment type="caution">
    <text evidence="2">The sequence shown here is derived from an EMBL/GenBank/DDBJ whole genome shotgun (WGS) entry which is preliminary data.</text>
</comment>
<dbReference type="AlphaFoldDB" id="A0AA40G4Q0"/>
<accession>A0AA40G4Q0</accession>
<gene>
    <name evidence="2" type="ORF">K0M31_018883</name>
</gene>
<reference evidence="2" key="1">
    <citation type="submission" date="2021-10" db="EMBL/GenBank/DDBJ databases">
        <title>Melipona bicolor Genome sequencing and assembly.</title>
        <authorList>
            <person name="Araujo N.S."/>
            <person name="Arias M.C."/>
        </authorList>
    </citation>
    <scope>NUCLEOTIDE SEQUENCE</scope>
    <source>
        <strain evidence="2">USP_2M_L1-L4_2017</strain>
        <tissue evidence="2">Whole body</tissue>
    </source>
</reference>
<dbReference type="Proteomes" id="UP001177670">
    <property type="component" value="Unassembled WGS sequence"/>
</dbReference>
<evidence type="ECO:0000256" key="1">
    <source>
        <dbReference type="SAM" id="MobiDB-lite"/>
    </source>
</evidence>
<evidence type="ECO:0000313" key="3">
    <source>
        <dbReference type="Proteomes" id="UP001177670"/>
    </source>
</evidence>
<feature type="region of interest" description="Disordered" evidence="1">
    <location>
        <begin position="31"/>
        <end position="60"/>
    </location>
</feature>
<name>A0AA40G4Q0_9HYME</name>
<sequence>MPRGRPAGFMRASKPCGMHAPWLHAAHVQRGEMENSDGVPWTNARPDGGIVEPGRPSASA</sequence>
<proteinExistence type="predicted"/>
<evidence type="ECO:0000313" key="2">
    <source>
        <dbReference type="EMBL" id="KAK1130774.1"/>
    </source>
</evidence>
<keyword evidence="3" id="KW-1185">Reference proteome</keyword>
<organism evidence="2 3">
    <name type="scientific">Melipona bicolor</name>
    <dbReference type="NCBI Taxonomy" id="60889"/>
    <lineage>
        <taxon>Eukaryota</taxon>
        <taxon>Metazoa</taxon>
        <taxon>Ecdysozoa</taxon>
        <taxon>Arthropoda</taxon>
        <taxon>Hexapoda</taxon>
        <taxon>Insecta</taxon>
        <taxon>Pterygota</taxon>
        <taxon>Neoptera</taxon>
        <taxon>Endopterygota</taxon>
        <taxon>Hymenoptera</taxon>
        <taxon>Apocrita</taxon>
        <taxon>Aculeata</taxon>
        <taxon>Apoidea</taxon>
        <taxon>Anthophila</taxon>
        <taxon>Apidae</taxon>
        <taxon>Melipona</taxon>
    </lineage>
</organism>